<dbReference type="AlphaFoldDB" id="A0AAU9JFD9"/>
<comment type="caution">
    <text evidence="2">The sequence shown here is derived from an EMBL/GenBank/DDBJ whole genome shotgun (WGS) entry which is preliminary data.</text>
</comment>
<dbReference type="EMBL" id="CAJZBQ010000023">
    <property type="protein sequence ID" value="CAG9319482.1"/>
    <property type="molecule type" value="Genomic_DNA"/>
</dbReference>
<feature type="compositionally biased region" description="Acidic residues" evidence="1">
    <location>
        <begin position="159"/>
        <end position="168"/>
    </location>
</feature>
<feature type="compositionally biased region" description="Polar residues" evidence="1">
    <location>
        <begin position="360"/>
        <end position="374"/>
    </location>
</feature>
<accession>A0AAU9JFD9</accession>
<dbReference type="InterPro" id="IPR028042">
    <property type="entry name" value="DUF4639"/>
</dbReference>
<dbReference type="PANTHER" id="PTHR34438">
    <property type="entry name" value="SI:DKEY-97L20.6"/>
    <property type="match status" value="1"/>
</dbReference>
<evidence type="ECO:0000313" key="3">
    <source>
        <dbReference type="Proteomes" id="UP001162131"/>
    </source>
</evidence>
<proteinExistence type="predicted"/>
<dbReference type="Pfam" id="PF15479">
    <property type="entry name" value="DUF4639"/>
    <property type="match status" value="1"/>
</dbReference>
<feature type="region of interest" description="Disordered" evidence="1">
    <location>
        <begin position="334"/>
        <end position="414"/>
    </location>
</feature>
<reference evidence="2" key="1">
    <citation type="submission" date="2021-09" db="EMBL/GenBank/DDBJ databases">
        <authorList>
            <consortium name="AG Swart"/>
            <person name="Singh M."/>
            <person name="Singh A."/>
            <person name="Seah K."/>
            <person name="Emmerich C."/>
        </authorList>
    </citation>
    <scope>NUCLEOTIDE SEQUENCE</scope>
    <source>
        <strain evidence="2">ATCC30299</strain>
    </source>
</reference>
<evidence type="ECO:0000256" key="1">
    <source>
        <dbReference type="SAM" id="MobiDB-lite"/>
    </source>
</evidence>
<keyword evidence="3" id="KW-1185">Reference proteome</keyword>
<protein>
    <submittedName>
        <fullName evidence="2">Uncharacterized protein</fullName>
    </submittedName>
</protein>
<evidence type="ECO:0000313" key="2">
    <source>
        <dbReference type="EMBL" id="CAG9319482.1"/>
    </source>
</evidence>
<gene>
    <name evidence="2" type="ORF">BSTOLATCC_MIC24034</name>
</gene>
<feature type="region of interest" description="Disordered" evidence="1">
    <location>
        <begin position="155"/>
        <end position="199"/>
    </location>
</feature>
<dbReference type="Proteomes" id="UP001162131">
    <property type="component" value="Unassembled WGS sequence"/>
</dbReference>
<feature type="compositionally biased region" description="Basic and acidic residues" evidence="1">
    <location>
        <begin position="169"/>
        <end position="199"/>
    </location>
</feature>
<dbReference type="PANTHER" id="PTHR34438:SF1">
    <property type="entry name" value="CHROMOSOME 2 OPEN READING FRAME 81"/>
    <property type="match status" value="1"/>
</dbReference>
<feature type="region of interest" description="Disordered" evidence="1">
    <location>
        <begin position="499"/>
        <end position="534"/>
    </location>
</feature>
<sequence>MEDPTTHIQDNLDFAEIAAYNAIQSIYSLGGEILYDHYIEQKSVSFAVQNLQSILANTLEAHYVRHDLGDPEIWKADEEPVPCKIDSWARNSIPVKKKIKMPSVETTTQQVPADMKSVKSFKSSRSAFTQVKQLNKTLRGMQGEVIEETKGQPIPIQQENEEISEEEEQMRQRKEREMKRKREERERIRQRKEEEDEKEKKIVKEAEDLKNKTFTYDNKGKIVIVNPLKYDTIPPTALVVKYTLPVPIVEENPKDQKKPKKDQTKEFSIVKARKQVPVQEQEWVKNVTSVAPPIFDTIKLTTGVSIIEGGRTKYPVNQAGGDLKTMTRREYRTLSEHRPNPSIMNMADNLNLSNDKRSPRSSQESFKPGSNNTQSKKDLLESIPDFEEPNHDVEELSEEESLSGSKSVKIPRSNTSNKDRILQYGQTIEETEEMNPVEKFNVSILKNKQWGTNPPFKQAFLPDKIPKKHPNDKEAWRLYADQIKKPKDDPFASVKELWEKRSSSLKKPRDRPFIERVEKKKRMPPPPFGQTMVNHVPEITGIGSSGAYLSADFNS</sequence>
<organism evidence="2 3">
    <name type="scientific">Blepharisma stoltei</name>
    <dbReference type="NCBI Taxonomy" id="1481888"/>
    <lineage>
        <taxon>Eukaryota</taxon>
        <taxon>Sar</taxon>
        <taxon>Alveolata</taxon>
        <taxon>Ciliophora</taxon>
        <taxon>Postciliodesmatophora</taxon>
        <taxon>Heterotrichea</taxon>
        <taxon>Heterotrichida</taxon>
        <taxon>Blepharismidae</taxon>
        <taxon>Blepharisma</taxon>
    </lineage>
</organism>
<name>A0AAU9JFD9_9CILI</name>